<reference evidence="4" key="3">
    <citation type="submission" date="2025-08" db="UniProtKB">
        <authorList>
            <consortium name="Ensembl"/>
        </authorList>
    </citation>
    <scope>IDENTIFICATION</scope>
</reference>
<reference evidence="5" key="2">
    <citation type="journal article" date="2014" name="Nat. Commun.">
        <title>The cavefish genome reveals candidate genes for eye loss.</title>
        <authorList>
            <person name="McGaugh S.E."/>
            <person name="Gross J.B."/>
            <person name="Aken B."/>
            <person name="Blin M."/>
            <person name="Borowsky R."/>
            <person name="Chalopin D."/>
            <person name="Hinaux H."/>
            <person name="Jeffery W.R."/>
            <person name="Keene A."/>
            <person name="Ma L."/>
            <person name="Minx P."/>
            <person name="Murphy D."/>
            <person name="O'Quin K.E."/>
            <person name="Retaux S."/>
            <person name="Rohner N."/>
            <person name="Searle S.M."/>
            <person name="Stahl B.A."/>
            <person name="Tabin C."/>
            <person name="Volff J.N."/>
            <person name="Yoshizawa M."/>
            <person name="Warren W.C."/>
        </authorList>
    </citation>
    <scope>NUCLEOTIDE SEQUENCE [LARGE SCALE GENOMIC DNA]</scope>
    <source>
        <strain evidence="5">female</strain>
    </source>
</reference>
<dbReference type="eggNOG" id="KOG0274">
    <property type="taxonomic scope" value="Eukaryota"/>
</dbReference>
<dbReference type="Pfam" id="PF12937">
    <property type="entry name" value="F-box-like"/>
    <property type="match status" value="1"/>
</dbReference>
<dbReference type="Gene3D" id="1.20.890.10">
    <property type="entry name" value="cAMP-dependent protein kinase regulatory subunit, dimerization-anchoring domain"/>
    <property type="match status" value="1"/>
</dbReference>
<dbReference type="PANTHER" id="PTHR46857">
    <property type="entry name" value="EPITHELIAL CELL-TRANSFORMING SEQUENCE 2 ONCOGENE-LIKE"/>
    <property type="match status" value="1"/>
</dbReference>
<dbReference type="HOGENOM" id="CLU_013595_0_0_1"/>
<dbReference type="STRING" id="7994.ENSAMXP00000012097"/>
<dbReference type="GeneTree" id="ENSGT00940000158839"/>
<dbReference type="Pfam" id="PF00621">
    <property type="entry name" value="RhoGEF"/>
    <property type="match status" value="1"/>
</dbReference>
<reference evidence="5" key="1">
    <citation type="submission" date="2013-03" db="EMBL/GenBank/DDBJ databases">
        <authorList>
            <person name="Jeffery W."/>
            <person name="Warren W."/>
            <person name="Wilson R.K."/>
        </authorList>
    </citation>
    <scope>NUCLEOTIDE SEQUENCE</scope>
    <source>
        <strain evidence="5">female</strain>
    </source>
</reference>
<reference evidence="4" key="4">
    <citation type="submission" date="2025-09" db="UniProtKB">
        <authorList>
            <consortium name="Ensembl"/>
        </authorList>
    </citation>
    <scope>IDENTIFICATION</scope>
</reference>
<dbReference type="InParanoid" id="W5KWY5"/>
<dbReference type="Pfam" id="PF05186">
    <property type="entry name" value="Dpy-30"/>
    <property type="match status" value="1"/>
</dbReference>
<evidence type="ECO:0000259" key="3">
    <source>
        <dbReference type="PROSITE" id="PS50010"/>
    </source>
</evidence>
<dbReference type="InterPro" id="IPR000219">
    <property type="entry name" value="DH_dom"/>
</dbReference>
<evidence type="ECO:0000313" key="4">
    <source>
        <dbReference type="Ensembl" id="ENSAMXP00000012097.2"/>
    </source>
</evidence>
<dbReference type="Gene3D" id="1.20.1280.50">
    <property type="match status" value="1"/>
</dbReference>
<dbReference type="InterPro" id="IPR001810">
    <property type="entry name" value="F-box_dom"/>
</dbReference>
<dbReference type="Bgee" id="ENSAMXG00000011766">
    <property type="expression patterns" value="Expressed in testis and 6 other cell types or tissues"/>
</dbReference>
<evidence type="ECO:0000256" key="1">
    <source>
        <dbReference type="SAM" id="MobiDB-lite"/>
    </source>
</evidence>
<dbReference type="Ensembl" id="ENSAMXT00000012097.2">
    <property type="protein sequence ID" value="ENSAMXP00000012097.2"/>
    <property type="gene ID" value="ENSAMXG00000011766.2"/>
</dbReference>
<dbReference type="PROSITE" id="PS50010">
    <property type="entry name" value="DH_2"/>
    <property type="match status" value="1"/>
</dbReference>
<name>W5KWY5_ASTMX</name>
<sequence>MTSADSGALQCGSSARGAERAGTGAGATLFSTWTPVTNKPSNQQLFQERTTLILHWFDLWTDGQRKHLLHLLLRRCPKSQLKFVSDRFMEAVPITQLDFVTVLPRFLSLYILSFLNPVDLSAAAQVSWHWRFLAEQDCLWLPKCVRRGWFLPYSPSDTEYGAWKRHYVACAASLDTLYPREAGDIYGTLSESVMESEEQKERRTEHIIRQTICGRIAEHKRAALKSRRAWLTNSLSGEVSSNQEKSSLMTLTTALVQLGDKCRLENVYSMKDSRAQLNYTLNSTIDQTWTTSSMKTLPVRSSKQSGKHFPVHLLAFAVASIPAYELVLGGALAHTLPLLYDYSGMTLEALLSLIEKAIEGRAVQSVGILTEGSTEDFSLIEGLSITERTVVKPGIREFWERLCGWVVPASEAGSLNIFAPLGASAAGVELMTKLSTLTGLMVRAPTGICTGSYQHILSDWSDHGEFPPLLYLRVESMLSWCRQAEQIEQTLQTLRNQLEPQLQLLSQETRGRCLGLFLWDYINLPAVSVKSEFTQILIEGLVTLTKETPDNPLQFLGTFLLKNCVESSVEKPEPITLTENPSHSFLSSSPRIPEGGGFGAAGQREVVCLEILRSEKDYVRLLQAVNSVYYSPLRAALDSNRAIISSTSLLTLFCPLLDILAANRVFLQDLSEKLEEWSPLQCLGEVFVRFCTKLRTYTNFFNNYPTTIRTIDTCRETLPAFRAFLKRQDRTLATGMLSLQELFLSPSTRVEEYVTLLQALLLQTTPEHPDHAHLTSALNTLLNYRSFVRKLKKSSSQDLRMLEAQQRIQSCPNLQEEGRYLITTQDVVLLNCLNEDITPSLRMYECVGELGLVLFNDALVLSEKRRTHRPFSSAVNISYTFLASVALHSLSLSEMHNTKYVQNTFLLESPKRRWICSTEREQDKIRWLGALRSAINAANHN</sequence>
<proteinExistence type="predicted"/>
<dbReference type="InterPro" id="IPR007858">
    <property type="entry name" value="Dpy-30_motif"/>
</dbReference>
<dbReference type="InterPro" id="IPR052805">
    <property type="entry name" value="GEF_Ubiquitin-Prot_Reg"/>
</dbReference>
<dbReference type="InterPro" id="IPR001849">
    <property type="entry name" value="PH_domain"/>
</dbReference>
<dbReference type="Proteomes" id="UP000018467">
    <property type="component" value="Unassembled WGS sequence"/>
</dbReference>
<dbReference type="InterPro" id="IPR036047">
    <property type="entry name" value="F-box-like_dom_sf"/>
</dbReference>
<dbReference type="AlphaFoldDB" id="W5KWY5"/>
<dbReference type="SUPFAM" id="SSF48065">
    <property type="entry name" value="DBL homology domain (DH-domain)"/>
    <property type="match status" value="1"/>
</dbReference>
<feature type="region of interest" description="Disordered" evidence="1">
    <location>
        <begin position="1"/>
        <end position="20"/>
    </location>
</feature>
<keyword evidence="5" id="KW-1185">Reference proteome</keyword>
<dbReference type="SMART" id="SM00256">
    <property type="entry name" value="FBOX"/>
    <property type="match status" value="1"/>
</dbReference>
<dbReference type="SUPFAM" id="SSF50729">
    <property type="entry name" value="PH domain-like"/>
    <property type="match status" value="1"/>
</dbReference>
<dbReference type="PROSITE" id="PS50003">
    <property type="entry name" value="PH_DOMAIN"/>
    <property type="match status" value="1"/>
</dbReference>
<accession>W5KWY5</accession>
<dbReference type="SMART" id="SM00325">
    <property type="entry name" value="RhoGEF"/>
    <property type="match status" value="1"/>
</dbReference>
<dbReference type="Gene3D" id="1.20.900.10">
    <property type="entry name" value="Dbl homology (DH) domain"/>
    <property type="match status" value="1"/>
</dbReference>
<dbReference type="CDD" id="cd22173">
    <property type="entry name" value="F-box_ECT2L"/>
    <property type="match status" value="1"/>
</dbReference>
<protein>
    <submittedName>
        <fullName evidence="4">Epithelial cell transforming 2 like</fullName>
    </submittedName>
</protein>
<dbReference type="Gene3D" id="2.30.29.30">
    <property type="entry name" value="Pleckstrin-homology domain (PH domain)/Phosphotyrosine-binding domain (PTB)"/>
    <property type="match status" value="1"/>
</dbReference>
<evidence type="ECO:0000259" key="2">
    <source>
        <dbReference type="PROSITE" id="PS50003"/>
    </source>
</evidence>
<dbReference type="GO" id="GO:0005085">
    <property type="term" value="F:guanyl-nucleotide exchange factor activity"/>
    <property type="evidence" value="ECO:0007669"/>
    <property type="project" value="InterPro"/>
</dbReference>
<dbReference type="PANTHER" id="PTHR46857:SF1">
    <property type="entry name" value="EPITHELIAL CELL-TRANSFORMING SEQUENCE 2 ONCOGENE-LIKE"/>
    <property type="match status" value="1"/>
</dbReference>
<organism evidence="4 5">
    <name type="scientific">Astyanax mexicanus</name>
    <name type="common">Blind cave fish</name>
    <name type="synonym">Astyanax fasciatus mexicanus</name>
    <dbReference type="NCBI Taxonomy" id="7994"/>
    <lineage>
        <taxon>Eukaryota</taxon>
        <taxon>Metazoa</taxon>
        <taxon>Chordata</taxon>
        <taxon>Craniata</taxon>
        <taxon>Vertebrata</taxon>
        <taxon>Euteleostomi</taxon>
        <taxon>Actinopterygii</taxon>
        <taxon>Neopterygii</taxon>
        <taxon>Teleostei</taxon>
        <taxon>Ostariophysi</taxon>
        <taxon>Characiformes</taxon>
        <taxon>Characoidei</taxon>
        <taxon>Acestrorhamphidae</taxon>
        <taxon>Acestrorhamphinae</taxon>
        <taxon>Astyanax</taxon>
    </lineage>
</organism>
<dbReference type="InterPro" id="IPR035899">
    <property type="entry name" value="DBL_dom_sf"/>
</dbReference>
<feature type="domain" description="PH" evidence="2">
    <location>
        <begin position="852"/>
        <end position="936"/>
    </location>
</feature>
<feature type="domain" description="DH" evidence="3">
    <location>
        <begin position="603"/>
        <end position="791"/>
    </location>
</feature>
<dbReference type="SUPFAM" id="SSF81383">
    <property type="entry name" value="F-box domain"/>
    <property type="match status" value="1"/>
</dbReference>
<dbReference type="CDD" id="cd00160">
    <property type="entry name" value="RhoGEF"/>
    <property type="match status" value="1"/>
</dbReference>
<dbReference type="InterPro" id="IPR011993">
    <property type="entry name" value="PH-like_dom_sf"/>
</dbReference>
<evidence type="ECO:0000313" key="5">
    <source>
        <dbReference type="Proteomes" id="UP000018467"/>
    </source>
</evidence>
<dbReference type="eggNOG" id="KOG3524">
    <property type="taxonomic scope" value="Eukaryota"/>
</dbReference>